<name>F0NZS0_WEEVC</name>
<dbReference type="AlphaFoldDB" id="F0NZS0"/>
<sequence>MIKSSTKKLKDSILTYINQRRDIPNQYPFIMHEDEKELLKKYIKNTQNYLEFGLGGSTIFALLNSKAKIISVDTNESWIASMMKYKIIRKNIPSRLEILFVNIGETKFWGYPVSNEKKHTFERFSKEVYEKYPDNLYDFVLVDGRFRVACVLQTIISQINNKKIIIAVHDYSFRKEYQIIEQFLEIKEKANSLYIFEMKENIDIDLVNKLYDEYKEIAD</sequence>
<dbReference type="HOGENOM" id="CLU_108867_0_0_10"/>
<proteinExistence type="predicted"/>
<dbReference type="Proteomes" id="UP000008641">
    <property type="component" value="Chromosome"/>
</dbReference>
<dbReference type="RefSeq" id="WP_013597721.1">
    <property type="nucleotide sequence ID" value="NC_015144.1"/>
</dbReference>
<dbReference type="EMBL" id="CP002455">
    <property type="protein sequence ID" value="ADX67329.1"/>
    <property type="molecule type" value="Genomic_DNA"/>
</dbReference>
<dbReference type="InterPro" id="IPR029063">
    <property type="entry name" value="SAM-dependent_MTases_sf"/>
</dbReference>
<evidence type="ECO:0000313" key="1">
    <source>
        <dbReference type="EMBL" id="ADX67329.1"/>
    </source>
</evidence>
<accession>F0NZS0</accession>
<dbReference type="OrthoDB" id="938855at2"/>
<reference evidence="1 2" key="1">
    <citation type="journal article" date="2011" name="Stand. Genomic Sci.">
        <title>Complete genome sequence of Weeksella virosa type strain (9751).</title>
        <authorList>
            <person name="Lang E."/>
            <person name="Teshima H."/>
            <person name="Lucas S."/>
            <person name="Lapidus A."/>
            <person name="Hammon N."/>
            <person name="Deshpande S."/>
            <person name="Nolan M."/>
            <person name="Cheng J.F."/>
            <person name="Pitluck S."/>
            <person name="Liolios K."/>
            <person name="Pagani I."/>
            <person name="Mikhailova N."/>
            <person name="Ivanova N."/>
            <person name="Mavromatis K."/>
            <person name="Pati A."/>
            <person name="Tapia R."/>
            <person name="Han C."/>
            <person name="Goodwin L."/>
            <person name="Chen A."/>
            <person name="Palaniappan K."/>
            <person name="Land M."/>
            <person name="Hauser L."/>
            <person name="Chang Y.J."/>
            <person name="Jeffries C.D."/>
            <person name="Brambilla E.M."/>
            <person name="Kopitz M."/>
            <person name="Rohde M."/>
            <person name="Goker M."/>
            <person name="Tindall B.J."/>
            <person name="Detter J.C."/>
            <person name="Woyke T."/>
            <person name="Bristow J."/>
            <person name="Eisen J.A."/>
            <person name="Markowitz V."/>
            <person name="Hugenholtz P."/>
            <person name="Klenk H.P."/>
            <person name="Kyrpides N.C."/>
        </authorList>
    </citation>
    <scope>NUCLEOTIDE SEQUENCE [LARGE SCALE GENOMIC DNA]</scope>
    <source>
        <strain evidence="2">ATCC 43766 / DSM 16922 / JCM 21250 / NBRC 16016 / NCTC 11634 / CL345/78</strain>
    </source>
</reference>
<dbReference type="KEGG" id="wvi:Weevi_0610"/>
<keyword evidence="2" id="KW-1185">Reference proteome</keyword>
<gene>
    <name evidence="1" type="ordered locus">Weevi_0610</name>
</gene>
<evidence type="ECO:0000313" key="2">
    <source>
        <dbReference type="Proteomes" id="UP000008641"/>
    </source>
</evidence>
<dbReference type="STRING" id="865938.Weevi_0610"/>
<protein>
    <submittedName>
        <fullName evidence="1">TPR domain protein</fullName>
    </submittedName>
</protein>
<organism evidence="1 2">
    <name type="scientific">Weeksella virosa (strain ATCC 43766 / DSM 16922 / JCM 21250 / CCUG 30538 / CDC 9751 / IAM 14551 / NBRC 16016 / NCTC 11634 / CL345/78)</name>
    <dbReference type="NCBI Taxonomy" id="865938"/>
    <lineage>
        <taxon>Bacteria</taxon>
        <taxon>Pseudomonadati</taxon>
        <taxon>Bacteroidota</taxon>
        <taxon>Flavobacteriia</taxon>
        <taxon>Flavobacteriales</taxon>
        <taxon>Weeksellaceae</taxon>
        <taxon>Weeksella</taxon>
    </lineage>
</organism>
<dbReference type="Gene3D" id="3.40.50.150">
    <property type="entry name" value="Vaccinia Virus protein VP39"/>
    <property type="match status" value="1"/>
</dbReference>
<dbReference type="eggNOG" id="COG3914">
    <property type="taxonomic scope" value="Bacteria"/>
</dbReference>
<reference evidence="2" key="2">
    <citation type="journal article" date="2011" name="Stand. Genomic Sci.">
        <title>Complete genome sequence of Weeksella virosa type strain (9751T).</title>
        <authorList>
            <person name="Lang E."/>
            <person name="Teshima H."/>
            <person name="Lucas S."/>
            <person name="Lapidus A."/>
            <person name="Hammon N."/>
            <person name="Deshpande S."/>
            <person name="Nolan M."/>
            <person name="Cheng J."/>
            <person name="Pitluck S."/>
            <person name="Liolios K."/>
            <person name="Pagani I."/>
            <person name="Mikhailova N."/>
            <person name="Ivanova N."/>
            <person name="Mavromatis K."/>
            <person name="Pati A."/>
            <person name="Tapia R."/>
            <person name="Han C."/>
            <person name="Goodwin L."/>
            <person name="Chen A."/>
            <person name="Palaniappan K."/>
            <person name="Land M."/>
            <person name="Hauser L."/>
            <person name="Chang Y."/>
            <person name="Jeffries C."/>
            <person name="Brambilla E."/>
            <person name="Kopitz M."/>
            <person name="Rohde M."/>
            <person name="Goker M."/>
            <person name="Tindall B."/>
            <person name="Detter J."/>
            <person name="Woyke T."/>
            <person name="Bristow J."/>
            <person name="Eisen J."/>
            <person name="Markowitz V."/>
            <person name="Hugenholtz P."/>
            <person name="Klenk H."/>
            <person name="Kyrpides N."/>
        </authorList>
    </citation>
    <scope>NUCLEOTIDE SEQUENCE [LARGE SCALE GENOMIC DNA]</scope>
    <source>
        <strain evidence="2">ATCC 43766 / DSM 16922 / JCM 21250 / NBRC 16016 / NCTC 11634 / CL345/78</strain>
    </source>
</reference>